<evidence type="ECO:0000313" key="2">
    <source>
        <dbReference type="Proteomes" id="UP000460287"/>
    </source>
</evidence>
<reference evidence="1 2" key="1">
    <citation type="submission" date="2019-08" db="EMBL/GenBank/DDBJ databases">
        <title>In-depth cultivation of the pig gut microbiome towards novel bacterial diversity and tailored functional studies.</title>
        <authorList>
            <person name="Wylensek D."/>
            <person name="Hitch T.C.A."/>
            <person name="Clavel T."/>
        </authorList>
    </citation>
    <scope>NUCLEOTIDE SEQUENCE [LARGE SCALE GENOMIC DNA]</scope>
    <source>
        <strain evidence="1 2">WCA-383-APC-5B</strain>
    </source>
</reference>
<evidence type="ECO:0000313" key="1">
    <source>
        <dbReference type="EMBL" id="MSR92743.1"/>
    </source>
</evidence>
<accession>A0A7X2N116</accession>
<name>A0A7X2N116_9CLOT</name>
<comment type="caution">
    <text evidence="1">The sequence shown here is derived from an EMBL/GenBank/DDBJ whole genome shotgun (WGS) entry which is preliminary data.</text>
</comment>
<dbReference type="EMBL" id="VULX01000061">
    <property type="protein sequence ID" value="MSR92743.1"/>
    <property type="molecule type" value="Genomic_DNA"/>
</dbReference>
<sequence>MDNTPASKLIRNIFFSFVEFEREMIVEKSPYGNGIYNVTKITEIIKSTLSRNLYKFLLKVLLI</sequence>
<proteinExistence type="predicted"/>
<dbReference type="Proteomes" id="UP000460287">
    <property type="component" value="Unassembled WGS sequence"/>
</dbReference>
<keyword evidence="2" id="KW-1185">Reference proteome</keyword>
<gene>
    <name evidence="1" type="ORF">FYJ33_15595</name>
</gene>
<organism evidence="1 2">
    <name type="scientific">Inconstantimicrobium porci</name>
    <dbReference type="NCBI Taxonomy" id="2652291"/>
    <lineage>
        <taxon>Bacteria</taxon>
        <taxon>Bacillati</taxon>
        <taxon>Bacillota</taxon>
        <taxon>Clostridia</taxon>
        <taxon>Eubacteriales</taxon>
        <taxon>Clostridiaceae</taxon>
        <taxon>Inconstantimicrobium</taxon>
    </lineage>
</organism>
<dbReference type="AlphaFoldDB" id="A0A7X2N116"/>
<protein>
    <submittedName>
        <fullName evidence="1">Uncharacterized protein</fullName>
    </submittedName>
</protein>